<comment type="caution">
    <text evidence="3">The sequence shown here is derived from an EMBL/GenBank/DDBJ whole genome shotgun (WGS) entry which is preliminary data.</text>
</comment>
<dbReference type="RefSeq" id="WP_054862352.1">
    <property type="nucleotide sequence ID" value="NZ_MWPH01000002.1"/>
</dbReference>
<feature type="region of interest" description="Disordered" evidence="1">
    <location>
        <begin position="1"/>
        <end position="29"/>
    </location>
</feature>
<dbReference type="Proteomes" id="UP000196084">
    <property type="component" value="Unassembled WGS sequence"/>
</dbReference>
<evidence type="ECO:0000313" key="3">
    <source>
        <dbReference type="EMBL" id="OVE84573.1"/>
    </source>
</evidence>
<proteinExistence type="predicted"/>
<feature type="transmembrane region" description="Helical" evidence="2">
    <location>
        <begin position="44"/>
        <end position="62"/>
    </location>
</feature>
<keyword evidence="4" id="KW-1185">Reference proteome</keyword>
<evidence type="ECO:0000256" key="1">
    <source>
        <dbReference type="SAM" id="MobiDB-lite"/>
    </source>
</evidence>
<dbReference type="EMBL" id="MWPH01000002">
    <property type="protein sequence ID" value="OVE84573.1"/>
    <property type="molecule type" value="Genomic_DNA"/>
</dbReference>
<feature type="compositionally biased region" description="Low complexity" evidence="1">
    <location>
        <begin position="1"/>
        <end position="10"/>
    </location>
</feature>
<evidence type="ECO:0000313" key="4">
    <source>
        <dbReference type="Proteomes" id="UP000196084"/>
    </source>
</evidence>
<feature type="transmembrane region" description="Helical" evidence="2">
    <location>
        <begin position="68"/>
        <end position="87"/>
    </location>
</feature>
<organism evidence="3 4">
    <name type="scientific">Natronolimnobius baerhuensis</name>
    <dbReference type="NCBI Taxonomy" id="253108"/>
    <lineage>
        <taxon>Archaea</taxon>
        <taxon>Methanobacteriati</taxon>
        <taxon>Methanobacteriota</taxon>
        <taxon>Stenosarchaea group</taxon>
        <taxon>Halobacteria</taxon>
        <taxon>Halobacteriales</taxon>
        <taxon>Natrialbaceae</taxon>
        <taxon>Natronolimnobius</taxon>
    </lineage>
</organism>
<keyword evidence="2" id="KW-0472">Membrane</keyword>
<sequence length="97" mass="10179">MSSDSCSPGSGDDGDDGDDGDGSDDSDDGDCGARKLHGWYRTQLYQSLLGLIVLAGILLLFLPTVMVAILISVPVALVLCGLGLLVLERPREITQSK</sequence>
<gene>
    <name evidence="3" type="ORF">B2G88_09235</name>
</gene>
<accession>A0A202E8H9</accession>
<reference evidence="3 4" key="1">
    <citation type="submission" date="2017-02" db="EMBL/GenBank/DDBJ databases">
        <title>Natronthermophilus aegyptiacus gen. nov.,sp. nov., an aerobic, extremely halophilic alkalithermophilic archaeon isolated from the athalassohaline Wadi An Natrun, Egypt.</title>
        <authorList>
            <person name="Zhao B."/>
        </authorList>
    </citation>
    <scope>NUCLEOTIDE SEQUENCE [LARGE SCALE GENOMIC DNA]</scope>
    <source>
        <strain evidence="3 4">CGMCC 1.3597</strain>
    </source>
</reference>
<keyword evidence="2" id="KW-0812">Transmembrane</keyword>
<evidence type="ECO:0000256" key="2">
    <source>
        <dbReference type="SAM" id="Phobius"/>
    </source>
</evidence>
<keyword evidence="2" id="KW-1133">Transmembrane helix</keyword>
<dbReference type="AlphaFoldDB" id="A0A202E8H9"/>
<feature type="compositionally biased region" description="Acidic residues" evidence="1">
    <location>
        <begin position="12"/>
        <end position="29"/>
    </location>
</feature>
<protein>
    <submittedName>
        <fullName evidence="3">Uncharacterized protein</fullName>
    </submittedName>
</protein>
<name>A0A202E8H9_9EURY</name>